<proteinExistence type="predicted"/>
<feature type="domain" description="A-factor biosynthesis hotdog" evidence="1">
    <location>
        <begin position="118"/>
        <end position="225"/>
    </location>
</feature>
<organism evidence="2 3">
    <name type="scientific">Rhizobium lemnae</name>
    <dbReference type="NCBI Taxonomy" id="1214924"/>
    <lineage>
        <taxon>Bacteria</taxon>
        <taxon>Pseudomonadati</taxon>
        <taxon>Pseudomonadota</taxon>
        <taxon>Alphaproteobacteria</taxon>
        <taxon>Hyphomicrobiales</taxon>
        <taxon>Rhizobiaceae</taxon>
        <taxon>Rhizobium/Agrobacterium group</taxon>
        <taxon>Rhizobium</taxon>
    </lineage>
</organism>
<evidence type="ECO:0000259" key="1">
    <source>
        <dbReference type="Pfam" id="PF03756"/>
    </source>
</evidence>
<name>A0ABV8EAC9_9HYPH</name>
<dbReference type="InterPro" id="IPR005509">
    <property type="entry name" value="AfsA_hotdog_dom"/>
</dbReference>
<dbReference type="RefSeq" id="WP_247259803.1">
    <property type="nucleotide sequence ID" value="NZ_JALJQZ010000004.1"/>
</dbReference>
<dbReference type="Pfam" id="PF03756">
    <property type="entry name" value="AfsA"/>
    <property type="match status" value="1"/>
</dbReference>
<dbReference type="Proteomes" id="UP001595697">
    <property type="component" value="Unassembled WGS sequence"/>
</dbReference>
<comment type="caution">
    <text evidence="2">The sequence shown here is derived from an EMBL/GenBank/DDBJ whole genome shotgun (WGS) entry which is preliminary data.</text>
</comment>
<sequence length="360" mass="39780">MNQFVPIQPKLLHKSSTDDVLLANPRPAVPAFLSAGRTSDDEISTLYDLNADGDHVMTFPDGANAAGSEFLAQLSVSPNARRRGVPYQILDEHLSHCFAPSDAGQAIAGFLDRYEIRRPSTSLQFVNTADHYFFYKKPHEHVPGIMLLEAARQSIYYQLYTYSKHALGNVTVSLSELQAKFHAYAELMYPIEIVVDDLTEGDDPAPRKVHYLTSFFQRGRLIAEIASWAPVIALDRFQRARNVNLLDQDNFAPLPVAPVVTVVTAADMSQSVVSLLEVGKDGCKTTCPSAFDGSVARIAIIFDRTLCFSAKAVPVEGSDTTMRWTFADVSYNELETLKEIIKRGFVAQKITSCDGRGGLR</sequence>
<accession>A0ABV8EAC9</accession>
<evidence type="ECO:0000313" key="3">
    <source>
        <dbReference type="Proteomes" id="UP001595697"/>
    </source>
</evidence>
<reference evidence="3" key="1">
    <citation type="journal article" date="2019" name="Int. J. Syst. Evol. Microbiol.">
        <title>The Global Catalogue of Microorganisms (GCM) 10K type strain sequencing project: providing services to taxonomists for standard genome sequencing and annotation.</title>
        <authorList>
            <consortium name="The Broad Institute Genomics Platform"/>
            <consortium name="The Broad Institute Genome Sequencing Center for Infectious Disease"/>
            <person name="Wu L."/>
            <person name="Ma J."/>
        </authorList>
    </citation>
    <scope>NUCLEOTIDE SEQUENCE [LARGE SCALE GENOMIC DNA]</scope>
    <source>
        <strain evidence="3">TBRC 5781</strain>
    </source>
</reference>
<keyword evidence="3" id="KW-1185">Reference proteome</keyword>
<dbReference type="EMBL" id="JBHSBD010000065">
    <property type="protein sequence ID" value="MFC3969495.1"/>
    <property type="molecule type" value="Genomic_DNA"/>
</dbReference>
<protein>
    <submittedName>
        <fullName evidence="2">AfsA-related hotdog domain-containing protein</fullName>
    </submittedName>
</protein>
<gene>
    <name evidence="2" type="ORF">ACFOVS_15380</name>
</gene>
<evidence type="ECO:0000313" key="2">
    <source>
        <dbReference type="EMBL" id="MFC3969495.1"/>
    </source>
</evidence>